<evidence type="ECO:0000256" key="1">
    <source>
        <dbReference type="SAM" id="MobiDB-lite"/>
    </source>
</evidence>
<name>R8BEM9_PHAM7</name>
<dbReference type="KEGG" id="tmn:UCRPA7_6725"/>
<evidence type="ECO:0000313" key="3">
    <source>
        <dbReference type="Proteomes" id="UP000014074"/>
    </source>
</evidence>
<dbReference type="HOGENOM" id="CLU_837246_0_0_1"/>
<feature type="region of interest" description="Disordered" evidence="1">
    <location>
        <begin position="277"/>
        <end position="306"/>
    </location>
</feature>
<dbReference type="InterPro" id="IPR036412">
    <property type="entry name" value="HAD-like_sf"/>
</dbReference>
<dbReference type="PANTHER" id="PTHR28181:SF1">
    <property type="entry name" value="COLD TOLERANCE PROTEIN 1"/>
    <property type="match status" value="1"/>
</dbReference>
<dbReference type="eggNOG" id="ENOG502S7B4">
    <property type="taxonomic scope" value="Eukaryota"/>
</dbReference>
<dbReference type="GeneID" id="19327412"/>
<dbReference type="RefSeq" id="XP_007917453.1">
    <property type="nucleotide sequence ID" value="XM_007919262.1"/>
</dbReference>
<dbReference type="InterPro" id="IPR023214">
    <property type="entry name" value="HAD_sf"/>
</dbReference>
<protein>
    <submittedName>
        <fullName evidence="2">Putative upf0655 protein ycr015c protein</fullName>
    </submittedName>
</protein>
<dbReference type="Proteomes" id="UP000014074">
    <property type="component" value="Unassembled WGS sequence"/>
</dbReference>
<organism evidence="2 3">
    <name type="scientific">Phaeoacremonium minimum (strain UCR-PA7)</name>
    <name type="common">Esca disease fungus</name>
    <name type="synonym">Togninia minima</name>
    <dbReference type="NCBI Taxonomy" id="1286976"/>
    <lineage>
        <taxon>Eukaryota</taxon>
        <taxon>Fungi</taxon>
        <taxon>Dikarya</taxon>
        <taxon>Ascomycota</taxon>
        <taxon>Pezizomycotina</taxon>
        <taxon>Sordariomycetes</taxon>
        <taxon>Sordariomycetidae</taxon>
        <taxon>Togniniales</taxon>
        <taxon>Togniniaceae</taxon>
        <taxon>Phaeoacremonium</taxon>
    </lineage>
</organism>
<reference evidence="3" key="1">
    <citation type="journal article" date="2013" name="Genome Announc.">
        <title>Draft genome sequence of the ascomycete Phaeoacremonium aleophilum strain UCR-PA7, a causal agent of the esca disease complex in grapevines.</title>
        <authorList>
            <person name="Blanco-Ulate B."/>
            <person name="Rolshausen P."/>
            <person name="Cantu D."/>
        </authorList>
    </citation>
    <scope>NUCLEOTIDE SEQUENCE [LARGE SCALE GENOMIC DNA]</scope>
    <source>
        <strain evidence="3">UCR-PA7</strain>
    </source>
</reference>
<sequence>MVDNEHYKHNFKESEESRTTLDQEIAFLRGRKEVEETSDRRVEVSGLFNGIEKDYLFRAGKEAVANGSVQIRPGFKDFIQTMTQKGWTISIMSVNWSASFIHGAISEPDIDVVANEISPEGRLVGPELLKRHGWDTVLVSSADKLHAMQSTVEDTAASRSFYFGDSTTDLECLVSTNGVVMSDDGESSLLQTLRRLGYTSYQKYEKAFDAGLVNEGCSVMVSHPLATLRVDMLCSKCAKNKDEMDEKFAKARECLAVLESVVSKKLKGRVPDVTEVVEIPAESNSGESESNAETDTENLGESADLDETLISPEEVSSFLENKFPMVSLSMDI</sequence>
<feature type="compositionally biased region" description="Acidic residues" evidence="1">
    <location>
        <begin position="290"/>
        <end position="306"/>
    </location>
</feature>
<dbReference type="OrthoDB" id="10255128at2759"/>
<keyword evidence="3" id="KW-1185">Reference proteome</keyword>
<dbReference type="AlphaFoldDB" id="R8BEM9"/>
<evidence type="ECO:0000313" key="2">
    <source>
        <dbReference type="EMBL" id="EON97756.1"/>
    </source>
</evidence>
<gene>
    <name evidence="2" type="ORF">UCRPA7_6725</name>
</gene>
<dbReference type="SUPFAM" id="SSF56784">
    <property type="entry name" value="HAD-like"/>
    <property type="match status" value="1"/>
</dbReference>
<accession>R8BEM9</accession>
<dbReference type="Gene3D" id="3.40.50.1000">
    <property type="entry name" value="HAD superfamily/HAD-like"/>
    <property type="match status" value="1"/>
</dbReference>
<dbReference type="PANTHER" id="PTHR28181">
    <property type="entry name" value="UPF0655 PROTEIN YCR015C"/>
    <property type="match status" value="1"/>
</dbReference>
<dbReference type="EMBL" id="KB933260">
    <property type="protein sequence ID" value="EON97756.1"/>
    <property type="molecule type" value="Genomic_DNA"/>
</dbReference>
<proteinExistence type="predicted"/>
<dbReference type="InterPro" id="IPR050849">
    <property type="entry name" value="HAD-like_hydrolase_phosphatase"/>
</dbReference>